<dbReference type="Gene3D" id="2.170.150.20">
    <property type="entry name" value="Peptide methionine sulfoxide reductase"/>
    <property type="match status" value="1"/>
</dbReference>
<dbReference type="GO" id="GO:0033743">
    <property type="term" value="F:peptide-methionine (R)-S-oxide reductase activity"/>
    <property type="evidence" value="ECO:0007669"/>
    <property type="project" value="UniProtKB-EC"/>
</dbReference>
<organism evidence="8 9">
    <name type="scientific">Micractinium conductrix</name>
    <dbReference type="NCBI Taxonomy" id="554055"/>
    <lineage>
        <taxon>Eukaryota</taxon>
        <taxon>Viridiplantae</taxon>
        <taxon>Chlorophyta</taxon>
        <taxon>core chlorophytes</taxon>
        <taxon>Trebouxiophyceae</taxon>
        <taxon>Chlorellales</taxon>
        <taxon>Chlorellaceae</taxon>
        <taxon>Chlorella clade</taxon>
        <taxon>Micractinium</taxon>
    </lineage>
</organism>
<evidence type="ECO:0000256" key="5">
    <source>
        <dbReference type="RuleBase" id="RU365044"/>
    </source>
</evidence>
<evidence type="ECO:0000256" key="4">
    <source>
        <dbReference type="ARBA" id="ARBA00048488"/>
    </source>
</evidence>
<dbReference type="GO" id="GO:0046872">
    <property type="term" value="F:metal ion binding"/>
    <property type="evidence" value="ECO:0007669"/>
    <property type="project" value="UniProtKB-KW"/>
</dbReference>
<dbReference type="Pfam" id="PF01641">
    <property type="entry name" value="SelR"/>
    <property type="match status" value="1"/>
</dbReference>
<proteinExistence type="inferred from homology"/>
<dbReference type="GO" id="GO:0005737">
    <property type="term" value="C:cytoplasm"/>
    <property type="evidence" value="ECO:0007669"/>
    <property type="project" value="TreeGrafter"/>
</dbReference>
<keyword evidence="5" id="KW-0862">Zinc</keyword>
<accession>A0A2P6VLH8</accession>
<sequence length="176" mass="18812">MGTSSSKAGWQPGAADAPRKFSSSGYDVTPLTTEQRIQAAAPLTDFQRYVALEAGTERAFTGKTVDGASHDNKRKGVYVSAVGGLPLFSSDHKFDSGTGWPSFYKPIDPEHVIEISDTSIPFMPQVEVVDARSGAHLGHVFNDGPRPTGKRYCMNAAALRFIPSGGELPQESRPAA</sequence>
<comment type="caution">
    <text evidence="8">The sequence shown here is derived from an EMBL/GenBank/DDBJ whole genome shotgun (WGS) entry which is preliminary data.</text>
</comment>
<keyword evidence="5" id="KW-0479">Metal-binding</keyword>
<dbReference type="InterPro" id="IPR002579">
    <property type="entry name" value="Met_Sox_Rdtase_MsrB_dom"/>
</dbReference>
<dbReference type="OrthoDB" id="44061at2759"/>
<gene>
    <name evidence="8" type="ORF">C2E20_1904</name>
</gene>
<dbReference type="PANTHER" id="PTHR10173">
    <property type="entry name" value="METHIONINE SULFOXIDE REDUCTASE"/>
    <property type="match status" value="1"/>
</dbReference>
<comment type="cofactor">
    <cofactor evidence="5">
        <name>Zn(2+)</name>
        <dbReference type="ChEBI" id="CHEBI:29105"/>
    </cofactor>
    <text evidence="5">Binds 1 zinc ion per subunit.</text>
</comment>
<comment type="function">
    <text evidence="5">Catalyzes the reduction of methionine sulfoxide (MetSO) to methionine in proteins. Plays a protective role against oxidative stress by restoring activity to proteins that have been inactivated by methionine oxidation. MSRB family specifically reduces the MetSO R-enantiomer.</text>
</comment>
<evidence type="ECO:0000313" key="8">
    <source>
        <dbReference type="EMBL" id="PSC74951.1"/>
    </source>
</evidence>
<dbReference type="Proteomes" id="UP000239649">
    <property type="component" value="Unassembled WGS sequence"/>
</dbReference>
<dbReference type="AlphaFoldDB" id="A0A2P6VLH8"/>
<comment type="catalytic activity">
    <reaction evidence="4 5">
        <text>L-methionyl-[protein] + [thioredoxin]-disulfide + H2O = L-methionyl-(R)-S-oxide-[protein] + [thioredoxin]-dithiol</text>
        <dbReference type="Rhea" id="RHEA:24164"/>
        <dbReference type="Rhea" id="RHEA-COMP:10698"/>
        <dbReference type="Rhea" id="RHEA-COMP:10700"/>
        <dbReference type="Rhea" id="RHEA-COMP:12313"/>
        <dbReference type="Rhea" id="RHEA-COMP:12314"/>
        <dbReference type="ChEBI" id="CHEBI:15377"/>
        <dbReference type="ChEBI" id="CHEBI:16044"/>
        <dbReference type="ChEBI" id="CHEBI:29950"/>
        <dbReference type="ChEBI" id="CHEBI:45764"/>
        <dbReference type="ChEBI" id="CHEBI:50058"/>
        <dbReference type="EC" id="1.8.4.12"/>
    </reaction>
</comment>
<evidence type="ECO:0000256" key="1">
    <source>
        <dbReference type="ARBA" id="ARBA00007174"/>
    </source>
</evidence>
<comment type="similarity">
    <text evidence="1 5">Belongs to the MsrB Met sulfoxide reductase family.</text>
</comment>
<dbReference type="EMBL" id="LHPF02000003">
    <property type="protein sequence ID" value="PSC74951.1"/>
    <property type="molecule type" value="Genomic_DNA"/>
</dbReference>
<dbReference type="InterPro" id="IPR028427">
    <property type="entry name" value="Met_Sox_Rdtase_MsrB"/>
</dbReference>
<dbReference type="PROSITE" id="PS51790">
    <property type="entry name" value="MSRB"/>
    <property type="match status" value="1"/>
</dbReference>
<dbReference type="GO" id="GO:0030091">
    <property type="term" value="P:protein repair"/>
    <property type="evidence" value="ECO:0007669"/>
    <property type="project" value="InterPro"/>
</dbReference>
<reference evidence="8 9" key="1">
    <citation type="journal article" date="2018" name="Plant J.">
        <title>Genome sequences of Chlorella sorokiniana UTEX 1602 and Micractinium conductrix SAG 241.80: implications to maltose excretion by a green alga.</title>
        <authorList>
            <person name="Arriola M.B."/>
            <person name="Velmurugan N."/>
            <person name="Zhang Y."/>
            <person name="Plunkett M.H."/>
            <person name="Hondzo H."/>
            <person name="Barney B.M."/>
        </authorList>
    </citation>
    <scope>NUCLEOTIDE SEQUENCE [LARGE SCALE GENOMIC DNA]</scope>
    <source>
        <strain evidence="8 9">SAG 241.80</strain>
    </source>
</reference>
<dbReference type="PANTHER" id="PTHR10173:SF52">
    <property type="entry name" value="METHIONINE-R-SULFOXIDE REDUCTASE B1"/>
    <property type="match status" value="1"/>
</dbReference>
<evidence type="ECO:0000259" key="7">
    <source>
        <dbReference type="PROSITE" id="PS51790"/>
    </source>
</evidence>
<dbReference type="NCBIfam" id="TIGR00357">
    <property type="entry name" value="peptide-methionine (R)-S-oxide reductase MsrB"/>
    <property type="match status" value="1"/>
</dbReference>
<name>A0A2P6VLH8_9CHLO</name>
<evidence type="ECO:0000313" key="9">
    <source>
        <dbReference type="Proteomes" id="UP000239649"/>
    </source>
</evidence>
<dbReference type="GO" id="GO:0006979">
    <property type="term" value="P:response to oxidative stress"/>
    <property type="evidence" value="ECO:0007669"/>
    <property type="project" value="InterPro"/>
</dbReference>
<keyword evidence="3 5" id="KW-0560">Oxidoreductase</keyword>
<keyword evidence="9" id="KW-1185">Reference proteome</keyword>
<dbReference type="STRING" id="554055.A0A2P6VLH8"/>
<dbReference type="EC" id="1.8.4.12" evidence="2 5"/>
<feature type="domain" description="MsrB" evidence="7">
    <location>
        <begin position="36"/>
        <end position="164"/>
    </location>
</feature>
<dbReference type="InterPro" id="IPR011057">
    <property type="entry name" value="Mss4-like_sf"/>
</dbReference>
<protein>
    <recommendedName>
        <fullName evidence="2 5">Peptide-methionine (R)-S-oxide reductase</fullName>
        <ecNumber evidence="2 5">1.8.4.12</ecNumber>
    </recommendedName>
</protein>
<dbReference type="SUPFAM" id="SSF51316">
    <property type="entry name" value="Mss4-like"/>
    <property type="match status" value="1"/>
</dbReference>
<evidence type="ECO:0000256" key="3">
    <source>
        <dbReference type="ARBA" id="ARBA00023002"/>
    </source>
</evidence>
<evidence type="ECO:0000256" key="6">
    <source>
        <dbReference type="SAM" id="MobiDB-lite"/>
    </source>
</evidence>
<evidence type="ECO:0000256" key="2">
    <source>
        <dbReference type="ARBA" id="ARBA00012499"/>
    </source>
</evidence>
<feature type="region of interest" description="Disordered" evidence="6">
    <location>
        <begin position="1"/>
        <end position="27"/>
    </location>
</feature>